<dbReference type="EMBL" id="WEGJ01000007">
    <property type="protein sequence ID" value="MQY12615.1"/>
    <property type="molecule type" value="Genomic_DNA"/>
</dbReference>
<dbReference type="Pfam" id="PF04984">
    <property type="entry name" value="Phage_sheath_1"/>
    <property type="match status" value="1"/>
</dbReference>
<gene>
    <name evidence="4" type="ORF">SRB5_27510</name>
</gene>
<reference evidence="4 5" key="1">
    <citation type="submission" date="2019-10" db="EMBL/GenBank/DDBJ databases">
        <title>Streptomyces smaragdinus sp. nov. and Streptomyces fabii sp. nov., isolated from the gut of fungus growing-termite Macrotermes natalensis.</title>
        <authorList>
            <person name="Schwitalla J."/>
            <person name="Benndorf R."/>
            <person name="Martin K."/>
            <person name="De Beer W."/>
            <person name="Kaster A.-K."/>
            <person name="Vollmers J."/>
            <person name="Poulsen M."/>
            <person name="Beemelmanns C."/>
        </authorList>
    </citation>
    <scope>NUCLEOTIDE SEQUENCE [LARGE SCALE GENOMIC DNA]</scope>
    <source>
        <strain evidence="4 5">RB5</strain>
    </source>
</reference>
<proteinExistence type="inferred from homology"/>
<evidence type="ECO:0000313" key="5">
    <source>
        <dbReference type="Proteomes" id="UP000466345"/>
    </source>
</evidence>
<dbReference type="Gene3D" id="3.40.50.11780">
    <property type="match status" value="2"/>
</dbReference>
<dbReference type="InterPro" id="IPR035089">
    <property type="entry name" value="Phage_sheath_subtilisin"/>
</dbReference>
<dbReference type="OrthoDB" id="9767864at2"/>
<dbReference type="PANTHER" id="PTHR35861">
    <property type="match status" value="1"/>
</dbReference>
<feature type="compositionally biased region" description="Basic and acidic residues" evidence="2">
    <location>
        <begin position="286"/>
        <end position="298"/>
    </location>
</feature>
<dbReference type="AlphaFoldDB" id="A0A7K0CGL4"/>
<evidence type="ECO:0000313" key="4">
    <source>
        <dbReference type="EMBL" id="MQY12615.1"/>
    </source>
</evidence>
<sequence length="656" mass="69736">MTGGLRLGAPGVYRVPADQGDTGLRPVALDAAGFAGVAPRGPVDVPVAVRGWPEFLARFGLGPGLLAPAVAAFFAQGGRLAHVLRVAPPPSEQAHALVGQGTYTDGRWVPLCVTGDGGRALPVRWTARDEGAWGDGLTVTLTAVRGRRFTVEPTGTDRTVLPPAGLRAPAGSLLQPAAGGVRWIEETAEREVRPGLRRTVWVLDAPLPDPDRPLALILATVTVNDPAGPTPETFDVGLAPRHPRWLADVLAAESLLVVPESDWAREAAGGDLRIALPDPLLPRIGSRLERPGTDRYADVAEEDLLGRPATEPPDTDPAGERPHRGAEELARVEDLGLLLVPDLAWNGVVPARETEEPPDPPPDGFVPCAARRPPARLRTPGVDAACLDARLPDELAVLQARQRWLTELADAAQRFVVLLDAPRRLPADAVADWCSGFDSGYAAAYHPWLGALPPEPDGPAPTARLTPPSAFAAGIIAARELAAGLPTGPANELAAGAVTAADQVTDAEHALLHPQGINVFRAERDGFRLTAARTLSRDPDYRRLTVRRLVTMLRLTLDRESQWAVFEPHTAALRQVLVLQVADLLHGLFLAGAFAGATAEQSYFVRADTDLNPPESIALGRIVLEVGIAPSSPLEFVVLRITRDDDAVNVQEVPRG</sequence>
<accession>A0A7K0CGL4</accession>
<comment type="similarity">
    <text evidence="1">Belongs to the myoviridae tail sheath protein family.</text>
</comment>
<organism evidence="4 5">
    <name type="scientific">Streptomyces smaragdinus</name>
    <dbReference type="NCBI Taxonomy" id="2585196"/>
    <lineage>
        <taxon>Bacteria</taxon>
        <taxon>Bacillati</taxon>
        <taxon>Actinomycetota</taxon>
        <taxon>Actinomycetes</taxon>
        <taxon>Kitasatosporales</taxon>
        <taxon>Streptomycetaceae</taxon>
        <taxon>Streptomyces</taxon>
    </lineage>
</organism>
<evidence type="ECO:0000256" key="2">
    <source>
        <dbReference type="SAM" id="MobiDB-lite"/>
    </source>
</evidence>
<dbReference type="Proteomes" id="UP000466345">
    <property type="component" value="Unassembled WGS sequence"/>
</dbReference>
<dbReference type="RefSeq" id="WP_153452218.1">
    <property type="nucleotide sequence ID" value="NZ_WEGJ01000007.1"/>
</dbReference>
<comment type="caution">
    <text evidence="4">The sequence shown here is derived from an EMBL/GenBank/DDBJ whole genome shotgun (WGS) entry which is preliminary data.</text>
</comment>
<protein>
    <recommendedName>
        <fullName evidence="3">Tail sheath protein subtilisin-like domain-containing protein</fullName>
    </recommendedName>
</protein>
<dbReference type="InterPro" id="IPR052042">
    <property type="entry name" value="Tail_sheath_structural"/>
</dbReference>
<feature type="region of interest" description="Disordered" evidence="2">
    <location>
        <begin position="286"/>
        <end position="324"/>
    </location>
</feature>
<name>A0A7K0CGL4_9ACTN</name>
<evidence type="ECO:0000259" key="3">
    <source>
        <dbReference type="Pfam" id="PF04984"/>
    </source>
</evidence>
<keyword evidence="5" id="KW-1185">Reference proteome</keyword>
<feature type="domain" description="Tail sheath protein subtilisin-like" evidence="3">
    <location>
        <begin position="409"/>
        <end position="534"/>
    </location>
</feature>
<evidence type="ECO:0000256" key="1">
    <source>
        <dbReference type="ARBA" id="ARBA00008005"/>
    </source>
</evidence>
<dbReference type="PANTHER" id="PTHR35861:SF1">
    <property type="entry name" value="PHAGE TAIL SHEATH PROTEIN"/>
    <property type="match status" value="1"/>
</dbReference>